<dbReference type="PATRIC" id="fig|1703773.3.peg.50"/>
<dbReference type="InterPro" id="IPR027417">
    <property type="entry name" value="P-loop_NTPase"/>
</dbReference>
<dbReference type="Gene3D" id="3.40.50.300">
    <property type="entry name" value="P-loop containing nucleotide triphosphate hydrolases"/>
    <property type="match status" value="2"/>
</dbReference>
<comment type="caution">
    <text evidence="19">The sequence shown here is derived from an EMBL/GenBank/DDBJ whole genome shotgun (WGS) entry which is preliminary data.</text>
</comment>
<feature type="compositionally biased region" description="Basic residues" evidence="17">
    <location>
        <begin position="374"/>
        <end position="392"/>
    </location>
</feature>
<dbReference type="GO" id="GO:0005524">
    <property type="term" value="F:ATP binding"/>
    <property type="evidence" value="ECO:0007669"/>
    <property type="project" value="UniProtKB-KW"/>
</dbReference>
<evidence type="ECO:0000256" key="8">
    <source>
        <dbReference type="ARBA" id="ARBA00022771"/>
    </source>
</evidence>
<keyword evidence="3" id="KW-0479">Metal-binding</keyword>
<name>A0A0S8JGP2_UNCT6</name>
<dbReference type="PANTHER" id="PTHR43152:SF3">
    <property type="entry name" value="UVRABC SYSTEM PROTEIN A"/>
    <property type="match status" value="1"/>
</dbReference>
<evidence type="ECO:0000256" key="9">
    <source>
        <dbReference type="ARBA" id="ARBA00022833"/>
    </source>
</evidence>
<dbReference type="GO" id="GO:0006289">
    <property type="term" value="P:nucleotide-excision repair"/>
    <property type="evidence" value="ECO:0007669"/>
    <property type="project" value="InterPro"/>
</dbReference>
<keyword evidence="6" id="KW-0227">DNA damage</keyword>
<keyword evidence="4" id="KW-0677">Repeat</keyword>
<evidence type="ECO:0000256" key="4">
    <source>
        <dbReference type="ARBA" id="ARBA00022737"/>
    </source>
</evidence>
<accession>A0A0S8JGP2</accession>
<dbReference type="AlphaFoldDB" id="A0A0S8JGP2"/>
<keyword evidence="2" id="KW-0963">Cytoplasm</keyword>
<dbReference type="GO" id="GO:0003677">
    <property type="term" value="F:DNA binding"/>
    <property type="evidence" value="ECO:0007669"/>
    <property type="project" value="UniProtKB-KW"/>
</dbReference>
<dbReference type="Gene3D" id="3.30.1490.20">
    <property type="entry name" value="ATP-grasp fold, A domain"/>
    <property type="match status" value="1"/>
</dbReference>
<evidence type="ECO:0000256" key="12">
    <source>
        <dbReference type="ARBA" id="ARBA00023125"/>
    </source>
</evidence>
<keyword evidence="7" id="KW-0228">DNA excision</keyword>
<evidence type="ECO:0000256" key="14">
    <source>
        <dbReference type="ARBA" id="ARBA00038000"/>
    </source>
</evidence>
<dbReference type="SUPFAM" id="SSF52540">
    <property type="entry name" value="P-loop containing nucleoside triphosphate hydrolases"/>
    <property type="match status" value="2"/>
</dbReference>
<evidence type="ECO:0000256" key="3">
    <source>
        <dbReference type="ARBA" id="ARBA00022723"/>
    </source>
</evidence>
<dbReference type="Gene3D" id="1.10.8.280">
    <property type="entry name" value="ABC transporter ATPase domain-like"/>
    <property type="match status" value="1"/>
</dbReference>
<evidence type="ECO:0000256" key="2">
    <source>
        <dbReference type="ARBA" id="ARBA00022490"/>
    </source>
</evidence>
<feature type="non-terminal residue" evidence="19">
    <location>
        <position position="1"/>
    </location>
</feature>
<keyword evidence="10" id="KW-0067">ATP-binding</keyword>
<dbReference type="GO" id="GO:0008270">
    <property type="term" value="F:zinc ion binding"/>
    <property type="evidence" value="ECO:0007669"/>
    <property type="project" value="UniProtKB-KW"/>
</dbReference>
<organism evidence="19 20">
    <name type="scientific">candidate division TA06 bacterium SM1_40</name>
    <dbReference type="NCBI Taxonomy" id="1703773"/>
    <lineage>
        <taxon>Bacteria</taxon>
        <taxon>Bacteria division TA06</taxon>
    </lineage>
</organism>
<dbReference type="GO" id="GO:0016887">
    <property type="term" value="F:ATP hydrolysis activity"/>
    <property type="evidence" value="ECO:0007669"/>
    <property type="project" value="InterPro"/>
</dbReference>
<sequence>YAEHDIDASVARLRVDARRTPEIGRKVREALRLGNGTLIVRPARGRETIYSTKRVCPSCGRGFEELDPRMFSFNSKLGACPACDGMGVIVDWWYESDNGGGGTDGDESNGVCDACGGRRLNPTALAVRVGRRSIDEFAGLSVDRAAQALKKLRFRGRAAEVAEQILGEIASRLDFLRTVGLGYLTLDRRANTLAGGEAQRVRLAAQLGSNLRGVCYVLDEPTIGLHPRDNRNLVSTLKRLASRGNTVVVVEHDEYTVRSADHVIDLGPGAGADGGRVVAQGRLDEIIANEESVTGRCLALPVAPAGPVTGRGKPAPADGRIEIVGARKHNLKNISVEFPLQRLICVTGVSGSGKSSLVRDELYESLRHTLRDRRSARRRTGTRRGARARRTGPCRDIRGAEGIDRVAEVDQSPIGRTPRSIPATYVGIFGEIRRLYAMTPEARMRNYTASRFSFNVKGGRCEKCRGQGTLKIEMSFLPDVFVPCDECGGQRFNHETLEIAYKAKNISQILSMSVDEAHDFFASIPRIERTLALLREIGLGYLELGQTSPTLSGGEAQRIKLAAELGRASQRKTLYILEEPTTGLHAADIVNLLNILHRLVDSGHTVVVIEHNLQVISEADYVIDLGLEGGDGGGRIVATGSPREIARQRKHSHTGRYLHRYLARLHRAEKDALHSRRPSVDGRLS</sequence>
<keyword evidence="5" id="KW-0547">Nucleotide-binding</keyword>
<evidence type="ECO:0000256" key="1">
    <source>
        <dbReference type="ARBA" id="ARBA00004496"/>
    </source>
</evidence>
<dbReference type="EMBL" id="LJVA01000093">
    <property type="protein sequence ID" value="KPL08982.1"/>
    <property type="molecule type" value="Genomic_DNA"/>
</dbReference>
<evidence type="ECO:0000256" key="6">
    <source>
        <dbReference type="ARBA" id="ARBA00022763"/>
    </source>
</evidence>
<reference evidence="19 20" key="1">
    <citation type="journal article" date="2015" name="Microbiome">
        <title>Genomic resolution of linkages in carbon, nitrogen, and sulfur cycling among widespread estuary sediment bacteria.</title>
        <authorList>
            <person name="Baker B.J."/>
            <person name="Lazar C.S."/>
            <person name="Teske A.P."/>
            <person name="Dick G.J."/>
        </authorList>
    </citation>
    <scope>NUCLEOTIDE SEQUENCE [LARGE SCALE GENOMIC DNA]</scope>
    <source>
        <strain evidence="19">SM1_40</strain>
    </source>
</reference>
<dbReference type="NCBIfam" id="TIGR00630">
    <property type="entry name" value="uvra"/>
    <property type="match status" value="1"/>
</dbReference>
<dbReference type="InterPro" id="IPR004602">
    <property type="entry name" value="UvrA"/>
</dbReference>
<dbReference type="PROSITE" id="PS00211">
    <property type="entry name" value="ABC_TRANSPORTER_1"/>
    <property type="match status" value="2"/>
</dbReference>
<keyword evidence="8" id="KW-0863">Zinc-finger</keyword>
<gene>
    <name evidence="19" type="ORF">AMJ71_07600</name>
</gene>
<keyword evidence="12" id="KW-0238">DNA-binding</keyword>
<dbReference type="GO" id="GO:0009380">
    <property type="term" value="C:excinuclease repair complex"/>
    <property type="evidence" value="ECO:0007669"/>
    <property type="project" value="InterPro"/>
</dbReference>
<evidence type="ECO:0000313" key="20">
    <source>
        <dbReference type="Proteomes" id="UP000051035"/>
    </source>
</evidence>
<comment type="subcellular location">
    <subcellularLocation>
        <location evidence="1">Cytoplasm</location>
    </subcellularLocation>
</comment>
<evidence type="ECO:0000256" key="11">
    <source>
        <dbReference type="ARBA" id="ARBA00022881"/>
    </source>
</evidence>
<dbReference type="PANTHER" id="PTHR43152">
    <property type="entry name" value="UVRABC SYSTEM PROTEIN A"/>
    <property type="match status" value="1"/>
</dbReference>
<dbReference type="Proteomes" id="UP000051035">
    <property type="component" value="Unassembled WGS sequence"/>
</dbReference>
<dbReference type="Gene3D" id="1.20.1580.10">
    <property type="entry name" value="ABC transporter ATPase like domain"/>
    <property type="match status" value="3"/>
</dbReference>
<keyword evidence="13" id="KW-0234">DNA repair</keyword>
<evidence type="ECO:0000256" key="10">
    <source>
        <dbReference type="ARBA" id="ARBA00022840"/>
    </source>
</evidence>
<evidence type="ECO:0000256" key="13">
    <source>
        <dbReference type="ARBA" id="ARBA00023204"/>
    </source>
</evidence>
<evidence type="ECO:0000256" key="17">
    <source>
        <dbReference type="SAM" id="MobiDB-lite"/>
    </source>
</evidence>
<dbReference type="GO" id="GO:0004518">
    <property type="term" value="F:nuclease activity"/>
    <property type="evidence" value="ECO:0007669"/>
    <property type="project" value="UniProtKB-KW"/>
</dbReference>
<dbReference type="InterPro" id="IPR013815">
    <property type="entry name" value="ATP_grasp_subdomain_1"/>
</dbReference>
<dbReference type="GO" id="GO:0005737">
    <property type="term" value="C:cytoplasm"/>
    <property type="evidence" value="ECO:0007669"/>
    <property type="project" value="UniProtKB-SubCell"/>
</dbReference>
<protein>
    <recommendedName>
        <fullName evidence="15">UvrABC system protein A</fullName>
    </recommendedName>
    <alternativeName>
        <fullName evidence="16">Excinuclease ABC subunit A</fullName>
    </alternativeName>
</protein>
<keyword evidence="9" id="KW-0862">Zinc</keyword>
<proteinExistence type="inferred from homology"/>
<dbReference type="PROSITE" id="PS50893">
    <property type="entry name" value="ABC_TRANSPORTER_2"/>
    <property type="match status" value="1"/>
</dbReference>
<feature type="region of interest" description="Disordered" evidence="17">
    <location>
        <begin position="373"/>
        <end position="394"/>
    </location>
</feature>
<feature type="domain" description="ABC transporter" evidence="18">
    <location>
        <begin position="315"/>
        <end position="658"/>
    </location>
</feature>
<evidence type="ECO:0000259" key="18">
    <source>
        <dbReference type="PROSITE" id="PS50893"/>
    </source>
</evidence>
<evidence type="ECO:0000256" key="15">
    <source>
        <dbReference type="ARBA" id="ARBA00039316"/>
    </source>
</evidence>
<evidence type="ECO:0000256" key="5">
    <source>
        <dbReference type="ARBA" id="ARBA00022741"/>
    </source>
</evidence>
<dbReference type="InterPro" id="IPR017871">
    <property type="entry name" value="ABC_transporter-like_CS"/>
</dbReference>
<keyword evidence="11" id="KW-0267">Excision nuclease</keyword>
<comment type="similarity">
    <text evidence="14">Belongs to the ABC transporter superfamily. UvrA family.</text>
</comment>
<evidence type="ECO:0000313" key="19">
    <source>
        <dbReference type="EMBL" id="KPL08982.1"/>
    </source>
</evidence>
<evidence type="ECO:0000256" key="16">
    <source>
        <dbReference type="ARBA" id="ARBA00042156"/>
    </source>
</evidence>
<dbReference type="InterPro" id="IPR003439">
    <property type="entry name" value="ABC_transporter-like_ATP-bd"/>
</dbReference>
<evidence type="ECO:0000256" key="7">
    <source>
        <dbReference type="ARBA" id="ARBA00022769"/>
    </source>
</evidence>